<dbReference type="EMBL" id="JAVDYB010000001">
    <property type="protein sequence ID" value="MDR7275998.1"/>
    <property type="molecule type" value="Genomic_DNA"/>
</dbReference>
<dbReference type="AlphaFoldDB" id="A0AAE4C9F2"/>
<feature type="signal peptide" evidence="1">
    <location>
        <begin position="1"/>
        <end position="33"/>
    </location>
</feature>
<evidence type="ECO:0000256" key="1">
    <source>
        <dbReference type="SAM" id="SignalP"/>
    </source>
</evidence>
<sequence length="179" mass="19139">MGHIRNTTAVRRWATVAAGMAVAMVVTAPAAQAAPASTGEEHCVVVLDKLRPGETTSRVVSRQCADTPEAARQKHQEAYAGAAAATLLLTLYADINYGGASTVLEGNAGACDTAGYGFRDLGSWRNRISSFKRFNWCQRVQGFDLVNYGGAAYGPWTTDTPWVGSAANDRIDSLQTRRL</sequence>
<keyword evidence="3" id="KW-1185">Reference proteome</keyword>
<name>A0AAE4C9F2_9ACTN</name>
<comment type="caution">
    <text evidence="2">The sequence shown here is derived from an EMBL/GenBank/DDBJ whole genome shotgun (WGS) entry which is preliminary data.</text>
</comment>
<feature type="chain" id="PRO_5041926182" evidence="1">
    <location>
        <begin position="34"/>
        <end position="179"/>
    </location>
</feature>
<reference evidence="2" key="1">
    <citation type="submission" date="2023-07" db="EMBL/GenBank/DDBJ databases">
        <title>Sequencing the genomes of 1000 actinobacteria strains.</title>
        <authorList>
            <person name="Klenk H.-P."/>
        </authorList>
    </citation>
    <scope>NUCLEOTIDE SEQUENCE</scope>
    <source>
        <strain evidence="2">DSM 44707</strain>
    </source>
</reference>
<gene>
    <name evidence="2" type="ORF">J2S41_002776</name>
</gene>
<proteinExistence type="predicted"/>
<dbReference type="Proteomes" id="UP001183643">
    <property type="component" value="Unassembled WGS sequence"/>
</dbReference>
<dbReference type="RefSeq" id="WP_310367696.1">
    <property type="nucleotide sequence ID" value="NZ_JAVDYB010000001.1"/>
</dbReference>
<evidence type="ECO:0000313" key="2">
    <source>
        <dbReference type="EMBL" id="MDR7275998.1"/>
    </source>
</evidence>
<organism evidence="2 3">
    <name type="scientific">Catenuloplanes atrovinosus</name>
    <dbReference type="NCBI Taxonomy" id="137266"/>
    <lineage>
        <taxon>Bacteria</taxon>
        <taxon>Bacillati</taxon>
        <taxon>Actinomycetota</taxon>
        <taxon>Actinomycetes</taxon>
        <taxon>Micromonosporales</taxon>
        <taxon>Micromonosporaceae</taxon>
        <taxon>Catenuloplanes</taxon>
    </lineage>
</organism>
<accession>A0AAE4C9F2</accession>
<dbReference type="Gene3D" id="2.60.20.10">
    <property type="entry name" value="Crystallins"/>
    <property type="match status" value="1"/>
</dbReference>
<keyword evidence="1" id="KW-0732">Signal</keyword>
<evidence type="ECO:0000313" key="3">
    <source>
        <dbReference type="Proteomes" id="UP001183643"/>
    </source>
</evidence>
<protein>
    <submittedName>
        <fullName evidence="2">Uncharacterized protein</fullName>
    </submittedName>
</protein>